<proteinExistence type="predicted"/>
<dbReference type="EMBL" id="QRVP01000009">
    <property type="protein sequence ID" value="RGS54309.1"/>
    <property type="molecule type" value="Genomic_DNA"/>
</dbReference>
<gene>
    <name evidence="2" type="ORF">DWX87_10835</name>
    <name evidence="1" type="ORF">DXD90_12745</name>
</gene>
<sequence length="67" mass="7890">MIMTNEEYSDFSRNLFDKFEAGEMTAEEVYAELNKVEGVVFSGPPRRNLPEKTIEEIEEIKREFNIK</sequence>
<protein>
    <submittedName>
        <fullName evidence="1">Uncharacterized protein</fullName>
    </submittedName>
</protein>
<organism evidence="1 3">
    <name type="scientific">Bacteroides uniformis</name>
    <dbReference type="NCBI Taxonomy" id="820"/>
    <lineage>
        <taxon>Bacteria</taxon>
        <taxon>Pseudomonadati</taxon>
        <taxon>Bacteroidota</taxon>
        <taxon>Bacteroidia</taxon>
        <taxon>Bacteroidales</taxon>
        <taxon>Bacteroidaceae</taxon>
        <taxon>Bacteroides</taxon>
    </lineage>
</organism>
<name>A0A374MVH9_BACUN</name>
<dbReference type="AlphaFoldDB" id="A0A374MVH9"/>
<comment type="caution">
    <text evidence="1">The sequence shown here is derived from an EMBL/GenBank/DDBJ whole genome shotgun (WGS) entry which is preliminary data.</text>
</comment>
<reference evidence="3 4" key="1">
    <citation type="submission" date="2018-08" db="EMBL/GenBank/DDBJ databases">
        <title>A genome reference for cultivated species of the human gut microbiota.</title>
        <authorList>
            <person name="Zou Y."/>
            <person name="Xue W."/>
            <person name="Luo G."/>
        </authorList>
    </citation>
    <scope>NUCLEOTIDE SEQUENCE [LARGE SCALE GENOMIC DNA]</scope>
    <source>
        <strain evidence="2 4">AF21-53</strain>
        <strain evidence="1 3">TM10-17</strain>
    </source>
</reference>
<evidence type="ECO:0000313" key="1">
    <source>
        <dbReference type="EMBL" id="RGI74830.1"/>
    </source>
</evidence>
<evidence type="ECO:0000313" key="4">
    <source>
        <dbReference type="Proteomes" id="UP000285283"/>
    </source>
</evidence>
<evidence type="ECO:0000313" key="2">
    <source>
        <dbReference type="EMBL" id="RGS54309.1"/>
    </source>
</evidence>
<accession>A0A374MVH9</accession>
<evidence type="ECO:0000313" key="3">
    <source>
        <dbReference type="Proteomes" id="UP000263754"/>
    </source>
</evidence>
<dbReference type="EMBL" id="QSOF01000017">
    <property type="protein sequence ID" value="RGI74830.1"/>
    <property type="molecule type" value="Genomic_DNA"/>
</dbReference>
<dbReference type="Proteomes" id="UP000263754">
    <property type="component" value="Unassembled WGS sequence"/>
</dbReference>
<dbReference type="Proteomes" id="UP000285283">
    <property type="component" value="Unassembled WGS sequence"/>
</dbReference>